<dbReference type="EMBL" id="JACNJH010000162">
    <property type="protein sequence ID" value="MBC8361981.1"/>
    <property type="molecule type" value="Genomic_DNA"/>
</dbReference>
<evidence type="ECO:0000313" key="3">
    <source>
        <dbReference type="EMBL" id="MBC8361981.1"/>
    </source>
</evidence>
<dbReference type="SMART" id="SM00471">
    <property type="entry name" value="HDc"/>
    <property type="match status" value="1"/>
</dbReference>
<evidence type="ECO:0000259" key="2">
    <source>
        <dbReference type="PROSITE" id="PS51832"/>
    </source>
</evidence>
<evidence type="ECO:0000313" key="4">
    <source>
        <dbReference type="Proteomes" id="UP000603434"/>
    </source>
</evidence>
<dbReference type="Gene3D" id="1.10.3210.10">
    <property type="entry name" value="Hypothetical protein af1432"/>
    <property type="match status" value="1"/>
</dbReference>
<dbReference type="Gene3D" id="3.30.450.40">
    <property type="match status" value="2"/>
</dbReference>
<comment type="caution">
    <text evidence="3">The sequence shown here is derived from an EMBL/GenBank/DDBJ whole genome shotgun (WGS) entry which is preliminary data.</text>
</comment>
<dbReference type="PROSITE" id="PS51832">
    <property type="entry name" value="HD_GYP"/>
    <property type="match status" value="1"/>
</dbReference>
<dbReference type="SUPFAM" id="SSF55781">
    <property type="entry name" value="GAF domain-like"/>
    <property type="match status" value="2"/>
</dbReference>
<organism evidence="3 4">
    <name type="scientific">Candidatus Desulfatibia profunda</name>
    <dbReference type="NCBI Taxonomy" id="2841695"/>
    <lineage>
        <taxon>Bacteria</taxon>
        <taxon>Pseudomonadati</taxon>
        <taxon>Thermodesulfobacteriota</taxon>
        <taxon>Desulfobacteria</taxon>
        <taxon>Desulfobacterales</taxon>
        <taxon>Desulfobacterales incertae sedis</taxon>
        <taxon>Candidatus Desulfatibia</taxon>
    </lineage>
</organism>
<feature type="domain" description="HD-GYP" evidence="2">
    <location>
        <begin position="327"/>
        <end position="519"/>
    </location>
</feature>
<dbReference type="SMART" id="SM00065">
    <property type="entry name" value="GAF"/>
    <property type="match status" value="2"/>
</dbReference>
<dbReference type="Proteomes" id="UP000603434">
    <property type="component" value="Unassembled WGS sequence"/>
</dbReference>
<dbReference type="CDD" id="cd00077">
    <property type="entry name" value="HDc"/>
    <property type="match status" value="1"/>
</dbReference>
<dbReference type="SUPFAM" id="SSF109604">
    <property type="entry name" value="HD-domain/PDEase-like"/>
    <property type="match status" value="1"/>
</dbReference>
<dbReference type="InterPro" id="IPR037522">
    <property type="entry name" value="HD_GYP_dom"/>
</dbReference>
<proteinExistence type="predicted"/>
<dbReference type="PANTHER" id="PTHR43155:SF2">
    <property type="entry name" value="CYCLIC DI-GMP PHOSPHODIESTERASE PA4108"/>
    <property type="match status" value="1"/>
</dbReference>
<dbReference type="InterPro" id="IPR029016">
    <property type="entry name" value="GAF-like_dom_sf"/>
</dbReference>
<sequence>MESAFFKEIAELKKEIKELTIENEHLNGLVHIGITLTKERDLDNLLPLVMSKISKSLDADRSTLFLIDWDRMELWSKYAENLEVDRIEIELKMGIVGLSVLSRQLINTANAHEDPRFNPDIDGITGFRTESLLAAPFFNKQGDVMGAVELLGKKTGVFTKTDEKKLLKVTSMLIGMDWDSNIDKDTAKGLIYELRQSIECERGALFLLNRKNGELFSLVAEGLKEQDIHLSLNLGVAGLVAITGQELNIYDVYADSRFDKRTDEKTGYRTRGILCVPIKDQTGAVIGVIEVINKKTGTFTDSDMNLLKALSSIVAISVENAILLHEQNRQFRSLLEVLAASIDAKDNLTAGHSHKVTEYAVGVARELGFGEHEIDILSVAALLHDYGKLGTDDNILKKPSKLTTEESDHIKQHVLNTRSILGKMYFMRKYRDVPLIAACHHERLDGSGYMDGLKGHDIPFMAKVIAVADVYEALTAQRHYRKALSSEDALEILKQDAGTKFDKNIVAALERYWHKNCCR</sequence>
<dbReference type="InterPro" id="IPR003018">
    <property type="entry name" value="GAF"/>
</dbReference>
<evidence type="ECO:0000256" key="1">
    <source>
        <dbReference type="SAM" id="Coils"/>
    </source>
</evidence>
<accession>A0A8J6NXA8</accession>
<gene>
    <name evidence="3" type="ORF">H8E23_11350</name>
</gene>
<reference evidence="3 4" key="1">
    <citation type="submission" date="2020-08" db="EMBL/GenBank/DDBJ databases">
        <title>Bridging the membrane lipid divide: bacteria of the FCB group superphylum have the potential to synthesize archaeal ether lipids.</title>
        <authorList>
            <person name="Villanueva L."/>
            <person name="Von Meijenfeldt F.A.B."/>
            <person name="Westbye A.B."/>
            <person name="Yadav S."/>
            <person name="Hopmans E.C."/>
            <person name="Dutilh B.E."/>
            <person name="Sinninghe Damste J.S."/>
        </authorList>
    </citation>
    <scope>NUCLEOTIDE SEQUENCE [LARGE SCALE GENOMIC DNA]</scope>
    <source>
        <strain evidence="3">NIOZ-UU30</strain>
    </source>
</reference>
<dbReference type="Pfam" id="PF01590">
    <property type="entry name" value="GAF"/>
    <property type="match status" value="2"/>
</dbReference>
<dbReference type="PANTHER" id="PTHR43155">
    <property type="entry name" value="CYCLIC DI-GMP PHOSPHODIESTERASE PA4108-RELATED"/>
    <property type="match status" value="1"/>
</dbReference>
<name>A0A8J6NXA8_9BACT</name>
<dbReference type="InterPro" id="IPR003607">
    <property type="entry name" value="HD/PDEase_dom"/>
</dbReference>
<feature type="coiled-coil region" evidence="1">
    <location>
        <begin position="2"/>
        <end position="29"/>
    </location>
</feature>
<dbReference type="AlphaFoldDB" id="A0A8J6NXA8"/>
<keyword evidence="1" id="KW-0175">Coiled coil</keyword>
<dbReference type="Pfam" id="PF13487">
    <property type="entry name" value="HD_5"/>
    <property type="match status" value="1"/>
</dbReference>
<protein>
    <submittedName>
        <fullName evidence="3">GAF domain-containing protein</fullName>
    </submittedName>
</protein>